<evidence type="ECO:0000313" key="3">
    <source>
        <dbReference type="Proteomes" id="UP000664277"/>
    </source>
</evidence>
<reference evidence="2" key="1">
    <citation type="submission" date="2021-02" db="EMBL/GenBank/DDBJ databases">
        <title>Genome-Resolved Metagenomics of a Microbial Community Performing Photosynthetic Biological Nutrient Removal.</title>
        <authorList>
            <person name="Mcdaniel E.A."/>
        </authorList>
    </citation>
    <scope>NUCLEOTIDE SEQUENCE</scope>
    <source>
        <strain evidence="2">UWPOB_OBS1</strain>
    </source>
</reference>
<evidence type="ECO:0000313" key="2">
    <source>
        <dbReference type="EMBL" id="MBN8662761.1"/>
    </source>
</evidence>
<name>A0A8J7PAW8_9BACT</name>
<gene>
    <name evidence="2" type="ORF">J0M35_20500</name>
</gene>
<feature type="signal peptide" evidence="1">
    <location>
        <begin position="1"/>
        <end position="20"/>
    </location>
</feature>
<accession>A0A8J7PAW8</accession>
<sequence length="405" mass="44441">MRLKVFVLTALAAFTSLTLAACTAPEPIVDRNKFVRTLPIDCSVLSEFLEADRYRLLRYLYSDARFFVTDDRDSLCGRAAQRELEPQLEGSTVAALRYNLDFFTKPKPETSDHFVSDLFSERTGDATKDSERNLRLSPSTAGGAYLAEGDGSVMLSTRLYVLNAVSNKEIGFVGSGANREKQKLVFADSAKLKKGVDMTCIPTTLDDKNNRLWMHSNLTAASRTLLLNISESSYHENRAASERSLNLVLSQLRKIKAAIEAEKKGAAFDLSILAGQSYKLSGHDEVNLSPGAVWGYVAADEPGRVLLEVMPGAAAAGRAFNWGESGSRKLSVMVGYSDAKSNGKESKLDAKAGNSAERLRYFFALPWVLPGDGDARPENFSLKVSFVPLEEGHMPKVLFFRPAVE</sequence>
<keyword evidence="1" id="KW-0732">Signal</keyword>
<organism evidence="2 3">
    <name type="scientific">Candidatus Obscuribacter phosphatis</name>
    <dbReference type="NCBI Taxonomy" id="1906157"/>
    <lineage>
        <taxon>Bacteria</taxon>
        <taxon>Bacillati</taxon>
        <taxon>Candidatus Melainabacteria</taxon>
        <taxon>Candidatus Obscuribacterales</taxon>
        <taxon>Candidatus Obscuribacteraceae</taxon>
        <taxon>Candidatus Obscuribacter</taxon>
    </lineage>
</organism>
<dbReference type="EMBL" id="JAFLCK010000052">
    <property type="protein sequence ID" value="MBN8662761.1"/>
    <property type="molecule type" value="Genomic_DNA"/>
</dbReference>
<comment type="caution">
    <text evidence="2">The sequence shown here is derived from an EMBL/GenBank/DDBJ whole genome shotgun (WGS) entry which is preliminary data.</text>
</comment>
<proteinExistence type="predicted"/>
<evidence type="ECO:0008006" key="4">
    <source>
        <dbReference type="Google" id="ProtNLM"/>
    </source>
</evidence>
<dbReference type="Proteomes" id="UP000664277">
    <property type="component" value="Unassembled WGS sequence"/>
</dbReference>
<protein>
    <recommendedName>
        <fullName evidence="4">Lipoprotein</fullName>
    </recommendedName>
</protein>
<dbReference type="AlphaFoldDB" id="A0A8J7PAW8"/>
<dbReference type="PROSITE" id="PS51257">
    <property type="entry name" value="PROKAR_LIPOPROTEIN"/>
    <property type="match status" value="1"/>
</dbReference>
<evidence type="ECO:0000256" key="1">
    <source>
        <dbReference type="SAM" id="SignalP"/>
    </source>
</evidence>
<feature type="chain" id="PRO_5035178973" description="Lipoprotein" evidence="1">
    <location>
        <begin position="21"/>
        <end position="405"/>
    </location>
</feature>